<dbReference type="CDD" id="cd05931">
    <property type="entry name" value="FAAL"/>
    <property type="match status" value="1"/>
</dbReference>
<dbReference type="Proteomes" id="UP000670475">
    <property type="component" value="Unassembled WGS sequence"/>
</dbReference>
<comment type="caution">
    <text evidence="5">The sequence shown here is derived from an EMBL/GenBank/DDBJ whole genome shotgun (WGS) entry which is preliminary data.</text>
</comment>
<dbReference type="GO" id="GO:0005886">
    <property type="term" value="C:plasma membrane"/>
    <property type="evidence" value="ECO:0007669"/>
    <property type="project" value="TreeGrafter"/>
</dbReference>
<reference evidence="5" key="1">
    <citation type="submission" date="2021-03" db="EMBL/GenBank/DDBJ databases">
        <title>Whole genome sequence of Streptomyces bomunensis MMS17-BM035.</title>
        <authorList>
            <person name="Lee J.H."/>
        </authorList>
    </citation>
    <scope>NUCLEOTIDE SEQUENCE</scope>
    <source>
        <strain evidence="5">MMS17-BM035</strain>
    </source>
</reference>
<dbReference type="GO" id="GO:0016874">
    <property type="term" value="F:ligase activity"/>
    <property type="evidence" value="ECO:0007669"/>
    <property type="project" value="UniProtKB-KW"/>
</dbReference>
<dbReference type="Gene3D" id="3.40.50.12780">
    <property type="entry name" value="N-terminal domain of ligase-like"/>
    <property type="match status" value="1"/>
</dbReference>
<evidence type="ECO:0000256" key="1">
    <source>
        <dbReference type="ARBA" id="ARBA00006432"/>
    </source>
</evidence>
<gene>
    <name evidence="5" type="ORF">JFN87_30895</name>
</gene>
<dbReference type="PANTHER" id="PTHR22754:SF32">
    <property type="entry name" value="DISCO-INTERACTING PROTEIN 2"/>
    <property type="match status" value="1"/>
</dbReference>
<proteinExistence type="inferred from homology"/>
<feature type="region of interest" description="Disordered" evidence="3">
    <location>
        <begin position="154"/>
        <end position="187"/>
    </location>
</feature>
<dbReference type="PANTHER" id="PTHR22754">
    <property type="entry name" value="DISCO-INTERACTING PROTEIN 2 DIP2 -RELATED"/>
    <property type="match status" value="1"/>
</dbReference>
<dbReference type="SUPFAM" id="SSF56801">
    <property type="entry name" value="Acetyl-CoA synthetase-like"/>
    <property type="match status" value="1"/>
</dbReference>
<evidence type="ECO:0000313" key="6">
    <source>
        <dbReference type="Proteomes" id="UP000670475"/>
    </source>
</evidence>
<evidence type="ECO:0000256" key="2">
    <source>
        <dbReference type="ARBA" id="ARBA00022598"/>
    </source>
</evidence>
<evidence type="ECO:0000259" key="4">
    <source>
        <dbReference type="Pfam" id="PF00501"/>
    </source>
</evidence>
<protein>
    <submittedName>
        <fullName evidence="5">Fatty acyl-AMP ligase</fullName>
    </submittedName>
</protein>
<dbReference type="Pfam" id="PF00501">
    <property type="entry name" value="AMP-binding"/>
    <property type="match status" value="1"/>
</dbReference>
<keyword evidence="2 5" id="KW-0436">Ligase</keyword>
<feature type="domain" description="AMP-dependent synthetase/ligase" evidence="4">
    <location>
        <begin position="19"/>
        <end position="439"/>
    </location>
</feature>
<dbReference type="InterPro" id="IPR042099">
    <property type="entry name" value="ANL_N_sf"/>
</dbReference>
<dbReference type="InterPro" id="IPR000873">
    <property type="entry name" value="AMP-dep_synth/lig_dom"/>
</dbReference>
<dbReference type="GO" id="GO:0070566">
    <property type="term" value="F:adenylyltransferase activity"/>
    <property type="evidence" value="ECO:0007669"/>
    <property type="project" value="TreeGrafter"/>
</dbReference>
<dbReference type="GO" id="GO:0006633">
    <property type="term" value="P:fatty acid biosynthetic process"/>
    <property type="evidence" value="ECO:0007669"/>
    <property type="project" value="TreeGrafter"/>
</dbReference>
<dbReference type="InterPro" id="IPR040097">
    <property type="entry name" value="FAAL/FAAC"/>
</dbReference>
<evidence type="ECO:0000256" key="3">
    <source>
        <dbReference type="SAM" id="MobiDB-lite"/>
    </source>
</evidence>
<organism evidence="5 6">
    <name type="scientific">Streptomyces montanisoli</name>
    <dbReference type="NCBI Taxonomy" id="2798581"/>
    <lineage>
        <taxon>Bacteria</taxon>
        <taxon>Bacillati</taxon>
        <taxon>Actinomycetota</taxon>
        <taxon>Actinomycetes</taxon>
        <taxon>Kitasatosporales</taxon>
        <taxon>Streptomycetaceae</taxon>
        <taxon>Streptomyces</taxon>
    </lineage>
</organism>
<sequence length="613" mass="63234">MTPSRSFTEALAGRFSERADHIALCVPDAGGAGADLMTYRELALRARRLARRLGLGATGGRPVLVCMDTGPHLAVAVVGCLLAGAVVSVVPPPASSRAARERMKAITEDTGTSLVLTEAALAADVSRYLAEDDRGGYGGVLCLAVDAPAPGGGADGSDGAYGSDGADADGAHAQQQPPSGDSPALIQYTSGTTAAPRGVVVTHANLLAAMESIRAALSTDQGSRIGGWLPLHHDLGLIGQLLHPLWLGATAVLVPPARFAARPLRWLETLDRYGVTATAAPDTAFARCAAEATDEDVAGLDLSRLRTAVDAAEQVSPGTLADFARRFAPAGLRPGALVAGYGLAEATLMVSVATPADAGGPVLEVTGAGEGAGGRGTLRPRRQEPGADTAVPAPYPVASCGPARGVEVRVVDPDTREELPDREIGEIWVRGDAVSPGYWHRALENAETFGRATASGAGGFLRTGDLGALDDGRLYVTGRIKDVLTVAGRTLHPQEVEHQLRRCGSRFASAAVFMVRPRGGEHLVAVQEVRTSGGGNGELAGLAERVRRCLAEDFGATGSVLLVRPGTVRRTTSGKVRRSVMRELFLRGELRPLHTEPAAGSGAAAAGPPVRKG</sequence>
<accession>A0A940MKH5</accession>
<dbReference type="EMBL" id="JAGIQL010000239">
    <property type="protein sequence ID" value="MBP0461831.1"/>
    <property type="molecule type" value="Genomic_DNA"/>
</dbReference>
<evidence type="ECO:0000313" key="5">
    <source>
        <dbReference type="EMBL" id="MBP0461831.1"/>
    </source>
</evidence>
<dbReference type="RefSeq" id="WP_209345483.1">
    <property type="nucleotide sequence ID" value="NZ_JAGIQL010000239.1"/>
</dbReference>
<comment type="similarity">
    <text evidence="1">Belongs to the ATP-dependent AMP-binding enzyme family.</text>
</comment>
<feature type="region of interest" description="Disordered" evidence="3">
    <location>
        <begin position="366"/>
        <end position="396"/>
    </location>
</feature>
<dbReference type="Gene3D" id="3.30.300.30">
    <property type="match status" value="1"/>
</dbReference>
<dbReference type="InterPro" id="IPR045851">
    <property type="entry name" value="AMP-bd_C_sf"/>
</dbReference>
<name>A0A940MKH5_9ACTN</name>
<dbReference type="AlphaFoldDB" id="A0A940MKH5"/>
<keyword evidence="6" id="KW-1185">Reference proteome</keyword>